<comment type="caution">
    <text evidence="3">The sequence shown here is derived from an EMBL/GenBank/DDBJ whole genome shotgun (WGS) entry which is preliminary data.</text>
</comment>
<protein>
    <submittedName>
        <fullName evidence="3">Lipocalin-like domain-containing protein</fullName>
    </submittedName>
</protein>
<reference evidence="4" key="1">
    <citation type="journal article" date="2019" name="Int. J. Syst. Evol. Microbiol.">
        <title>The Global Catalogue of Microorganisms (GCM) 10K type strain sequencing project: providing services to taxonomists for standard genome sequencing and annotation.</title>
        <authorList>
            <consortium name="The Broad Institute Genomics Platform"/>
            <consortium name="The Broad Institute Genome Sequencing Center for Infectious Disease"/>
            <person name="Wu L."/>
            <person name="Ma J."/>
        </authorList>
    </citation>
    <scope>NUCLEOTIDE SEQUENCE [LARGE SCALE GENOMIC DNA]</scope>
    <source>
        <strain evidence="4">JCM 17066</strain>
    </source>
</reference>
<dbReference type="PANTHER" id="PTHR38591">
    <property type="entry name" value="HYDROLASE"/>
    <property type="match status" value="1"/>
</dbReference>
<dbReference type="InterPro" id="IPR010791">
    <property type="entry name" value="AttH_dom"/>
</dbReference>
<keyword evidence="4" id="KW-1185">Reference proteome</keyword>
<evidence type="ECO:0000256" key="1">
    <source>
        <dbReference type="SAM" id="SignalP"/>
    </source>
</evidence>
<dbReference type="Gene3D" id="2.40.370.10">
    <property type="entry name" value="AttH-like domain"/>
    <property type="match status" value="2"/>
</dbReference>
<dbReference type="RefSeq" id="WP_378998006.1">
    <property type="nucleotide sequence ID" value="NZ_JBHSMT010000024.1"/>
</dbReference>
<feature type="signal peptide" evidence="1">
    <location>
        <begin position="1"/>
        <end position="27"/>
    </location>
</feature>
<dbReference type="InterPro" id="IPR023374">
    <property type="entry name" value="AttH-like_dom_sf"/>
</dbReference>
<dbReference type="Pfam" id="PF17186">
    <property type="entry name" value="Lipocalin_9"/>
    <property type="match status" value="1"/>
</dbReference>
<dbReference type="Proteomes" id="UP001596045">
    <property type="component" value="Unassembled WGS sequence"/>
</dbReference>
<proteinExistence type="predicted"/>
<name>A0ABW0MCT2_9BURK</name>
<organism evidence="3 4">
    <name type="scientific">Paraherbaspirillum soli</name>
    <dbReference type="NCBI Taxonomy" id="631222"/>
    <lineage>
        <taxon>Bacteria</taxon>
        <taxon>Pseudomonadati</taxon>
        <taxon>Pseudomonadota</taxon>
        <taxon>Betaproteobacteria</taxon>
        <taxon>Burkholderiales</taxon>
        <taxon>Oxalobacteraceae</taxon>
        <taxon>Paraherbaspirillum</taxon>
    </lineage>
</organism>
<keyword evidence="1" id="KW-0732">Signal</keyword>
<evidence type="ECO:0000259" key="2">
    <source>
        <dbReference type="Pfam" id="PF07143"/>
    </source>
</evidence>
<feature type="chain" id="PRO_5045417624" evidence="1">
    <location>
        <begin position="28"/>
        <end position="360"/>
    </location>
</feature>
<dbReference type="SUPFAM" id="SSF159245">
    <property type="entry name" value="AttH-like"/>
    <property type="match status" value="1"/>
</dbReference>
<feature type="domain" description="AttH" evidence="2">
    <location>
        <begin position="49"/>
        <end position="222"/>
    </location>
</feature>
<sequence>MLKIFRCWLLACLAVPLLTLAAAPQFAQVTPDRAVTLPQDSGAHPDFRTEWWYATGWLNTPDGKPLGFQITFFRSATEHDRANPSAFAPTQLIIAHAALSDPGLGKLLHDQKSARAGFGLAYAKQGNTDVALENWRLVRDPDGSYQASIAAADFTLRLTLTPTQQPLLQGRDGYSRKGPQPAQASYYYSEPQLQVSGKVTRSGRQDAQSVSGSAWLDHEWSTSVLDADAAGWDWLGANLDDGSALMAFQIRKRSGAKLWAHAALRDAKGNITQFAPDQVTFTPQRSWRSPRTDATYPVQSALRTGAVEWLLTPLQDDQELDSRQSTGSVYWEGAVTVSRDGKRAGRGYFELTGYVKPLKF</sequence>
<gene>
    <name evidence="3" type="ORF">ACFPM8_13125</name>
</gene>
<accession>A0ABW0MCT2</accession>
<dbReference type="PANTHER" id="PTHR38591:SF1">
    <property type="entry name" value="BLL1000 PROTEIN"/>
    <property type="match status" value="1"/>
</dbReference>
<evidence type="ECO:0000313" key="3">
    <source>
        <dbReference type="EMBL" id="MFC5474897.1"/>
    </source>
</evidence>
<evidence type="ECO:0000313" key="4">
    <source>
        <dbReference type="Proteomes" id="UP001596045"/>
    </source>
</evidence>
<dbReference type="Pfam" id="PF07143">
    <property type="entry name" value="CrtC"/>
    <property type="match status" value="1"/>
</dbReference>
<dbReference type="EMBL" id="JBHSMT010000024">
    <property type="protein sequence ID" value="MFC5474897.1"/>
    <property type="molecule type" value="Genomic_DNA"/>
</dbReference>